<gene>
    <name evidence="1" type="ORF">AAV94_09215</name>
</gene>
<evidence type="ECO:0008006" key="3">
    <source>
        <dbReference type="Google" id="ProtNLM"/>
    </source>
</evidence>
<dbReference type="EMBL" id="LBNQ01000025">
    <property type="protein sequence ID" value="KKW67792.1"/>
    <property type="molecule type" value="Genomic_DNA"/>
</dbReference>
<evidence type="ECO:0000313" key="1">
    <source>
        <dbReference type="EMBL" id="KKW67792.1"/>
    </source>
</evidence>
<name>A0A0U1PZ38_9BURK</name>
<accession>A0A0U1PZ38</accession>
<reference evidence="1 2" key="1">
    <citation type="submission" date="2015-05" db="EMBL/GenBank/DDBJ databases">
        <title>Draft genome sequence of Lampropedia sp. CT6, isolated from the microbial mat of a hot water spring, located at Manikaran, India.</title>
        <authorList>
            <person name="Tripathi C."/>
            <person name="Rani P."/>
            <person name="Mahato N.K."/>
            <person name="Lal R."/>
        </authorList>
    </citation>
    <scope>NUCLEOTIDE SEQUENCE [LARGE SCALE GENOMIC DNA]</scope>
    <source>
        <strain evidence="1 2">CT6</strain>
    </source>
</reference>
<organism evidence="1 2">
    <name type="scientific">Lampropedia cohaerens</name>
    <dbReference type="NCBI Taxonomy" id="1610491"/>
    <lineage>
        <taxon>Bacteria</taxon>
        <taxon>Pseudomonadati</taxon>
        <taxon>Pseudomonadota</taxon>
        <taxon>Betaproteobacteria</taxon>
        <taxon>Burkholderiales</taxon>
        <taxon>Comamonadaceae</taxon>
        <taxon>Lampropedia</taxon>
    </lineage>
</organism>
<dbReference type="Gene3D" id="1.10.10.880">
    <property type="entry name" value="Anti sigma-E protein RseA, N-terminal domain"/>
    <property type="match status" value="1"/>
</dbReference>
<keyword evidence="2" id="KW-1185">Reference proteome</keyword>
<dbReference type="GO" id="GO:0016989">
    <property type="term" value="F:sigma factor antagonist activity"/>
    <property type="evidence" value="ECO:0007669"/>
    <property type="project" value="InterPro"/>
</dbReference>
<comment type="caution">
    <text evidence="1">The sequence shown here is derived from an EMBL/GenBank/DDBJ whole genome shotgun (WGS) entry which is preliminary data.</text>
</comment>
<protein>
    <recommendedName>
        <fullName evidence="3">Anti sigma-E protein RseA N-terminal domain-containing protein</fullName>
    </recommendedName>
</protein>
<sequence length="219" mass="22694">MLDGELADAECEALLSQLEQEAATAQDSQQLTPLLADWECYNVIGQTLRAPLHDHVGTDAAAFLTRLRGRLAEQSQDHAPTVQSGALQPAPQLAAVAPPGANRNAANASLFRWKMVAGFASVAAIAAIGWNSLTSFNGDAQSAGTQMAANTPPASSVRQAPGSATPVQVAVQDASSGEVLIRDPELDAILSQQYANTQALQPPAPFLRNASMAGGAGRN</sequence>
<proteinExistence type="predicted"/>
<dbReference type="InterPro" id="IPR036147">
    <property type="entry name" value="Anti-sigma_E_RseA_N_sf"/>
</dbReference>
<dbReference type="STRING" id="1610491.AAV94_09215"/>
<dbReference type="AlphaFoldDB" id="A0A0U1PZ38"/>
<dbReference type="Proteomes" id="UP000050580">
    <property type="component" value="Unassembled WGS sequence"/>
</dbReference>
<evidence type="ECO:0000313" key="2">
    <source>
        <dbReference type="Proteomes" id="UP000050580"/>
    </source>
</evidence>